<dbReference type="InterPro" id="IPR000189">
    <property type="entry name" value="Transglyc_AS"/>
</dbReference>
<comment type="caution">
    <text evidence="5">The sequence shown here is derived from an EMBL/GenBank/DDBJ whole genome shotgun (WGS) entry which is preliminary data.</text>
</comment>
<feature type="chain" id="PRO_5046285185" evidence="3">
    <location>
        <begin position="23"/>
        <end position="245"/>
    </location>
</feature>
<proteinExistence type="inferred from homology"/>
<dbReference type="Gene3D" id="1.10.530.10">
    <property type="match status" value="1"/>
</dbReference>
<evidence type="ECO:0000256" key="2">
    <source>
        <dbReference type="SAM" id="MobiDB-lite"/>
    </source>
</evidence>
<evidence type="ECO:0000259" key="4">
    <source>
        <dbReference type="Pfam" id="PF01464"/>
    </source>
</evidence>
<evidence type="ECO:0000313" key="5">
    <source>
        <dbReference type="EMBL" id="NKN34636.1"/>
    </source>
</evidence>
<keyword evidence="6" id="KW-1185">Reference proteome</keyword>
<reference evidence="5 6" key="1">
    <citation type="submission" date="2020-04" db="EMBL/GenBank/DDBJ databases">
        <title>Draft Whole-Genome sequence of Marichromatium bheemlicum DSM 18632, type strain.</title>
        <authorList>
            <person name="Kyndt J.A."/>
            <person name="Meyer T.E."/>
        </authorList>
    </citation>
    <scope>NUCLEOTIDE SEQUENCE [LARGE SCALE GENOMIC DNA]</scope>
    <source>
        <strain evidence="5 6">DSM 18632</strain>
    </source>
</reference>
<keyword evidence="3" id="KW-0732">Signal</keyword>
<organism evidence="5 6">
    <name type="scientific">Marichromatium bheemlicum</name>
    <dbReference type="NCBI Taxonomy" id="365339"/>
    <lineage>
        <taxon>Bacteria</taxon>
        <taxon>Pseudomonadati</taxon>
        <taxon>Pseudomonadota</taxon>
        <taxon>Gammaproteobacteria</taxon>
        <taxon>Chromatiales</taxon>
        <taxon>Chromatiaceae</taxon>
        <taxon>Marichromatium</taxon>
    </lineage>
</organism>
<dbReference type="Pfam" id="PF01464">
    <property type="entry name" value="SLT"/>
    <property type="match status" value="1"/>
</dbReference>
<dbReference type="RefSeq" id="WP_168671007.1">
    <property type="nucleotide sequence ID" value="NZ_JAAXKX010000034.1"/>
</dbReference>
<accession>A0ABX1IBS9</accession>
<protein>
    <submittedName>
        <fullName evidence="5">Lytic transglycosylase domain-containing protein</fullName>
    </submittedName>
</protein>
<dbReference type="SUPFAM" id="SSF53955">
    <property type="entry name" value="Lysozyme-like"/>
    <property type="match status" value="1"/>
</dbReference>
<name>A0ABX1IBS9_9GAMM</name>
<dbReference type="CDD" id="cd00254">
    <property type="entry name" value="LT-like"/>
    <property type="match status" value="1"/>
</dbReference>
<comment type="similarity">
    <text evidence="1">Belongs to the transglycosylase Slt family.</text>
</comment>
<dbReference type="PROSITE" id="PS00922">
    <property type="entry name" value="TRANSGLYCOSYLASE"/>
    <property type="match status" value="1"/>
</dbReference>
<evidence type="ECO:0000313" key="6">
    <source>
        <dbReference type="Proteomes" id="UP000740754"/>
    </source>
</evidence>
<gene>
    <name evidence="5" type="ORF">HF203_15555</name>
</gene>
<evidence type="ECO:0000256" key="1">
    <source>
        <dbReference type="ARBA" id="ARBA00007734"/>
    </source>
</evidence>
<feature type="signal peptide" evidence="3">
    <location>
        <begin position="1"/>
        <end position="22"/>
    </location>
</feature>
<sequence>MPLLLSVTLLLALMIQASSVCAEGGAGARHYAELAGRIADGVGLDRDLVQALIAAESGYDPQAVSPVGAIGLMQVMPETARDYGVVEHATLVDPETNLRTGMRHLKRLLEKYDNIARAVMAYNAGEGAVARGGGWVDYPETQRYTHRVLTDYLGRKGVAPYSETARTLVGIELTPAMARAGGEGRSGRGALRPVLTRTALRSEMVARRIAADAVLAARRRDAQRVATPSLKRAPPGYLRAPPVAR</sequence>
<dbReference type="EMBL" id="JAAXKX010000034">
    <property type="protein sequence ID" value="NKN34636.1"/>
    <property type="molecule type" value="Genomic_DNA"/>
</dbReference>
<feature type="domain" description="Transglycosylase SLT" evidence="4">
    <location>
        <begin position="40"/>
        <end position="131"/>
    </location>
</feature>
<dbReference type="InterPro" id="IPR008258">
    <property type="entry name" value="Transglycosylase_SLT_dom_1"/>
</dbReference>
<evidence type="ECO:0000256" key="3">
    <source>
        <dbReference type="SAM" id="SignalP"/>
    </source>
</evidence>
<dbReference type="PANTHER" id="PTHR37423:SF2">
    <property type="entry name" value="MEMBRANE-BOUND LYTIC MUREIN TRANSGLYCOSYLASE C"/>
    <property type="match status" value="1"/>
</dbReference>
<dbReference type="Proteomes" id="UP000740754">
    <property type="component" value="Unassembled WGS sequence"/>
</dbReference>
<dbReference type="InterPro" id="IPR023346">
    <property type="entry name" value="Lysozyme-like_dom_sf"/>
</dbReference>
<dbReference type="PANTHER" id="PTHR37423">
    <property type="entry name" value="SOLUBLE LYTIC MUREIN TRANSGLYCOSYLASE-RELATED"/>
    <property type="match status" value="1"/>
</dbReference>
<feature type="region of interest" description="Disordered" evidence="2">
    <location>
        <begin position="225"/>
        <end position="245"/>
    </location>
</feature>